<protein>
    <submittedName>
        <fullName evidence="2">Uncharacterized protein</fullName>
    </submittedName>
</protein>
<name>A0A016VDN7_9BILA</name>
<evidence type="ECO:0000313" key="2">
    <source>
        <dbReference type="EMBL" id="EYC24863.1"/>
    </source>
</evidence>
<dbReference type="EMBL" id="JARK01001349">
    <property type="protein sequence ID" value="EYC24863.1"/>
    <property type="molecule type" value="Genomic_DNA"/>
</dbReference>
<reference evidence="3" key="1">
    <citation type="journal article" date="2015" name="Nat. Genet.">
        <title>The genome and transcriptome of the zoonotic hookworm Ancylostoma ceylanicum identify infection-specific gene families.</title>
        <authorList>
            <person name="Schwarz E.M."/>
            <person name="Hu Y."/>
            <person name="Antoshechkin I."/>
            <person name="Miller M.M."/>
            <person name="Sternberg P.W."/>
            <person name="Aroian R.V."/>
        </authorList>
    </citation>
    <scope>NUCLEOTIDE SEQUENCE</scope>
    <source>
        <strain evidence="3">HY135</strain>
    </source>
</reference>
<keyword evidence="3" id="KW-1185">Reference proteome</keyword>
<proteinExistence type="predicted"/>
<feature type="compositionally biased region" description="Basic and acidic residues" evidence="1">
    <location>
        <begin position="1"/>
        <end position="12"/>
    </location>
</feature>
<feature type="region of interest" description="Disordered" evidence="1">
    <location>
        <begin position="1"/>
        <end position="23"/>
    </location>
</feature>
<gene>
    <name evidence="2" type="primary">Acey_s0013.g2143</name>
    <name evidence="2" type="ORF">Y032_0013g2143</name>
</gene>
<comment type="caution">
    <text evidence="2">The sequence shown here is derived from an EMBL/GenBank/DDBJ whole genome shotgun (WGS) entry which is preliminary data.</text>
</comment>
<evidence type="ECO:0000313" key="3">
    <source>
        <dbReference type="Proteomes" id="UP000024635"/>
    </source>
</evidence>
<organism evidence="2 3">
    <name type="scientific">Ancylostoma ceylanicum</name>
    <dbReference type="NCBI Taxonomy" id="53326"/>
    <lineage>
        <taxon>Eukaryota</taxon>
        <taxon>Metazoa</taxon>
        <taxon>Ecdysozoa</taxon>
        <taxon>Nematoda</taxon>
        <taxon>Chromadorea</taxon>
        <taxon>Rhabditida</taxon>
        <taxon>Rhabditina</taxon>
        <taxon>Rhabditomorpha</taxon>
        <taxon>Strongyloidea</taxon>
        <taxon>Ancylostomatidae</taxon>
        <taxon>Ancylostomatinae</taxon>
        <taxon>Ancylostoma</taxon>
    </lineage>
</organism>
<dbReference type="Proteomes" id="UP000024635">
    <property type="component" value="Unassembled WGS sequence"/>
</dbReference>
<sequence length="91" mass="11093">MFSRCEREALHDEDSEQPSIKEHNRITRWARACPYTLETKKTLRKRRRKMRPHTLKIEKTLRKKKRKTGRCKLKNEETLKKGMRAKKSSKR</sequence>
<accession>A0A016VDN7</accession>
<dbReference type="AlphaFoldDB" id="A0A016VDN7"/>
<evidence type="ECO:0000256" key="1">
    <source>
        <dbReference type="SAM" id="MobiDB-lite"/>
    </source>
</evidence>